<name>A0A3P1B1S2_9FLAO</name>
<keyword evidence="3" id="KW-1185">Reference proteome</keyword>
<evidence type="ECO:0008006" key="4">
    <source>
        <dbReference type="Google" id="ProtNLM"/>
    </source>
</evidence>
<keyword evidence="1" id="KW-0732">Signal</keyword>
<feature type="chain" id="PRO_5018136401" description="DUF4374 domain-containing protein" evidence="1">
    <location>
        <begin position="16"/>
        <end position="439"/>
    </location>
</feature>
<reference evidence="2 3" key="1">
    <citation type="submission" date="2018-11" db="EMBL/GenBank/DDBJ databases">
        <title>Flavobacterium sp. nov., YIM 102796 draft genome.</title>
        <authorList>
            <person name="Li G."/>
            <person name="Jiang Y."/>
        </authorList>
    </citation>
    <scope>NUCLEOTIDE SEQUENCE [LARGE SCALE GENOMIC DNA]</scope>
    <source>
        <strain evidence="2 3">YIM 102796</strain>
    </source>
</reference>
<feature type="signal peptide" evidence="1">
    <location>
        <begin position="1"/>
        <end position="15"/>
    </location>
</feature>
<accession>A0A3P1B1S2</accession>
<dbReference type="RefSeq" id="WP_124899269.1">
    <property type="nucleotide sequence ID" value="NZ_RQTJ01000012.1"/>
</dbReference>
<sequence length="439" mass="47490">MKKFFLKSIFFSALACTMIFTSCDSDDTTNNIDEGQTADRWITVAGALMQDEAGDGNGGTKVFSVSKANAKNPEYAIDVYKNGFPVPSNRTARLQSTVDGKTLFNVAYTGDNGGHFSKYTVTGGDKFPAADVVVDISSYAGTSPRWAKLFDGDKTGIAVNVTAPKVITGENDKYLYTRGTSTVLALDLQQSLISRYEQYEIALTETEETKGHHIFRLDAPVLNKAGDKLIIGTWMRKTNPATGANESNFTRLGSKSVVVDYPSLKNPTVITSTVGDGDTSGYRSFNAFVANDGNIYQATQRGSKGSYILKINQTNQYDNSYVFSLDNALSVTGTYVDAWRYAGNGIAYVMYTHAGVENQGFIARVDLNTKTATVVDLPYQTGLDFGQYQGFVVDGDEVYVAVTPVGKDGNIYILNSKTGTVTKGAKLVNGAGNHYIGVY</sequence>
<comment type="caution">
    <text evidence="2">The sequence shown here is derived from an EMBL/GenBank/DDBJ whole genome shotgun (WGS) entry which is preliminary data.</text>
</comment>
<dbReference type="SUPFAM" id="SSF82171">
    <property type="entry name" value="DPP6 N-terminal domain-like"/>
    <property type="match status" value="1"/>
</dbReference>
<dbReference type="PROSITE" id="PS51257">
    <property type="entry name" value="PROKAR_LIPOPROTEIN"/>
    <property type="match status" value="1"/>
</dbReference>
<dbReference type="Proteomes" id="UP000268372">
    <property type="component" value="Unassembled WGS sequence"/>
</dbReference>
<dbReference type="EMBL" id="RQTJ01000012">
    <property type="protein sequence ID" value="RRA95019.1"/>
    <property type="molecule type" value="Genomic_DNA"/>
</dbReference>
<dbReference type="AlphaFoldDB" id="A0A3P1B1S2"/>
<evidence type="ECO:0000256" key="1">
    <source>
        <dbReference type="SAM" id="SignalP"/>
    </source>
</evidence>
<evidence type="ECO:0000313" key="3">
    <source>
        <dbReference type="Proteomes" id="UP000268372"/>
    </source>
</evidence>
<evidence type="ECO:0000313" key="2">
    <source>
        <dbReference type="EMBL" id="RRA95019.1"/>
    </source>
</evidence>
<proteinExistence type="predicted"/>
<gene>
    <name evidence="2" type="ORF">EG242_07445</name>
</gene>
<organism evidence="2 3">
    <name type="scientific">Paenimyroides viscosum</name>
    <dbReference type="NCBI Taxonomy" id="2488729"/>
    <lineage>
        <taxon>Bacteria</taxon>
        <taxon>Pseudomonadati</taxon>
        <taxon>Bacteroidota</taxon>
        <taxon>Flavobacteriia</taxon>
        <taxon>Flavobacteriales</taxon>
        <taxon>Flavobacteriaceae</taxon>
        <taxon>Paenimyroides</taxon>
    </lineage>
</organism>
<protein>
    <recommendedName>
        <fullName evidence="4">DUF4374 domain-containing protein</fullName>
    </recommendedName>
</protein>
<dbReference type="OrthoDB" id="1122951at2"/>